<organism evidence="1 2">
    <name type="scientific">Prunus yedoensis var. nudiflora</name>
    <dbReference type="NCBI Taxonomy" id="2094558"/>
    <lineage>
        <taxon>Eukaryota</taxon>
        <taxon>Viridiplantae</taxon>
        <taxon>Streptophyta</taxon>
        <taxon>Embryophyta</taxon>
        <taxon>Tracheophyta</taxon>
        <taxon>Spermatophyta</taxon>
        <taxon>Magnoliopsida</taxon>
        <taxon>eudicotyledons</taxon>
        <taxon>Gunneridae</taxon>
        <taxon>Pentapetalae</taxon>
        <taxon>rosids</taxon>
        <taxon>fabids</taxon>
        <taxon>Rosales</taxon>
        <taxon>Rosaceae</taxon>
        <taxon>Amygdaloideae</taxon>
        <taxon>Amygdaleae</taxon>
        <taxon>Prunus</taxon>
    </lineage>
</organism>
<dbReference type="Proteomes" id="UP000250321">
    <property type="component" value="Unassembled WGS sequence"/>
</dbReference>
<name>A0A314ZIP0_PRUYE</name>
<comment type="caution">
    <text evidence="1">The sequence shown here is derived from an EMBL/GenBank/DDBJ whole genome shotgun (WGS) entry which is preliminary data.</text>
</comment>
<sequence length="74" mass="8690">MSLEEYQVAQMYMVRKMQQQNKSFEDDVLWSLLFQNLPSTKELGRPTLVKSMEDFDQGLLPESKDIYSGQRAQL</sequence>
<evidence type="ECO:0000313" key="1">
    <source>
        <dbReference type="EMBL" id="PQQ01846.1"/>
    </source>
</evidence>
<protein>
    <submittedName>
        <fullName evidence="1">Uncharacterized protein</fullName>
    </submittedName>
</protein>
<proteinExistence type="predicted"/>
<dbReference type="AlphaFoldDB" id="A0A314ZIP0"/>
<accession>A0A314ZIP0</accession>
<dbReference type="EMBL" id="PJQY01001528">
    <property type="protein sequence ID" value="PQQ01846.1"/>
    <property type="molecule type" value="Genomic_DNA"/>
</dbReference>
<evidence type="ECO:0000313" key="2">
    <source>
        <dbReference type="Proteomes" id="UP000250321"/>
    </source>
</evidence>
<gene>
    <name evidence="1" type="ORF">Pyn_26861</name>
</gene>
<reference evidence="1 2" key="1">
    <citation type="submission" date="2018-02" db="EMBL/GenBank/DDBJ databases">
        <title>Draft genome of wild Prunus yedoensis var. nudiflora.</title>
        <authorList>
            <person name="Baek S."/>
            <person name="Kim J.-H."/>
            <person name="Choi K."/>
            <person name="Kim G.-B."/>
            <person name="Cho A."/>
            <person name="Jang H."/>
            <person name="Shin C.-H."/>
            <person name="Yu H.-J."/>
            <person name="Mun J.-H."/>
        </authorList>
    </citation>
    <scope>NUCLEOTIDE SEQUENCE [LARGE SCALE GENOMIC DNA]</scope>
    <source>
        <strain evidence="2">cv. Jeju island</strain>
        <tissue evidence="1">Leaf</tissue>
    </source>
</reference>
<keyword evidence="2" id="KW-1185">Reference proteome</keyword>